<evidence type="ECO:0000313" key="4">
    <source>
        <dbReference type="Proteomes" id="UP000276133"/>
    </source>
</evidence>
<keyword evidence="1" id="KW-0479">Metal-binding</keyword>
<organism evidence="3 4">
    <name type="scientific">Brachionus plicatilis</name>
    <name type="common">Marine rotifer</name>
    <name type="synonym">Brachionus muelleri</name>
    <dbReference type="NCBI Taxonomy" id="10195"/>
    <lineage>
        <taxon>Eukaryota</taxon>
        <taxon>Metazoa</taxon>
        <taxon>Spiralia</taxon>
        <taxon>Gnathifera</taxon>
        <taxon>Rotifera</taxon>
        <taxon>Eurotatoria</taxon>
        <taxon>Monogononta</taxon>
        <taxon>Pseudotrocha</taxon>
        <taxon>Ploima</taxon>
        <taxon>Brachionidae</taxon>
        <taxon>Brachionus</taxon>
    </lineage>
</organism>
<reference evidence="3 4" key="1">
    <citation type="journal article" date="2018" name="Sci. Rep.">
        <title>Genomic signatures of local adaptation to the degree of environmental predictability in rotifers.</title>
        <authorList>
            <person name="Franch-Gras L."/>
            <person name="Hahn C."/>
            <person name="Garcia-Roger E.M."/>
            <person name="Carmona M.J."/>
            <person name="Serra M."/>
            <person name="Gomez A."/>
        </authorList>
    </citation>
    <scope>NUCLEOTIDE SEQUENCE [LARGE SCALE GENOMIC DNA]</scope>
    <source>
        <strain evidence="3">HYR1</strain>
    </source>
</reference>
<proteinExistence type="predicted"/>
<keyword evidence="4" id="KW-1185">Reference proteome</keyword>
<dbReference type="Pfam" id="PF04434">
    <property type="entry name" value="SWIM"/>
    <property type="match status" value="1"/>
</dbReference>
<gene>
    <name evidence="3" type="ORF">BpHYR1_037885</name>
</gene>
<keyword evidence="1" id="KW-0862">Zinc</keyword>
<dbReference type="PROSITE" id="PS50966">
    <property type="entry name" value="ZF_SWIM"/>
    <property type="match status" value="1"/>
</dbReference>
<evidence type="ECO:0000256" key="1">
    <source>
        <dbReference type="PROSITE-ProRule" id="PRU00325"/>
    </source>
</evidence>
<evidence type="ECO:0000313" key="3">
    <source>
        <dbReference type="EMBL" id="RNA13639.1"/>
    </source>
</evidence>
<accession>A0A3M7QQZ6</accession>
<dbReference type="InterPro" id="IPR007527">
    <property type="entry name" value="Znf_SWIM"/>
</dbReference>
<comment type="caution">
    <text evidence="3">The sequence shown here is derived from an EMBL/GenBank/DDBJ whole genome shotgun (WGS) entry which is preliminary data.</text>
</comment>
<evidence type="ECO:0000259" key="2">
    <source>
        <dbReference type="PROSITE" id="PS50966"/>
    </source>
</evidence>
<dbReference type="GO" id="GO:0008270">
    <property type="term" value="F:zinc ion binding"/>
    <property type="evidence" value="ECO:0007669"/>
    <property type="project" value="UniProtKB-KW"/>
</dbReference>
<sequence length="117" mass="14061">MSYTESSSTSILVTQRNEEDTSCLLQPMYLIKQQKQRAKTEWFSFDDYIKEINSFRFVKFNQEVWESSLCSCPYWDKNLICKHVIGVAYRLKLCEFPGLRQIKSEEDENKLHLLWYN</sequence>
<dbReference type="EMBL" id="REGN01005357">
    <property type="protein sequence ID" value="RNA13639.1"/>
    <property type="molecule type" value="Genomic_DNA"/>
</dbReference>
<feature type="domain" description="SWIM-type" evidence="2">
    <location>
        <begin position="55"/>
        <end position="92"/>
    </location>
</feature>
<name>A0A3M7QQZ6_BRAPC</name>
<keyword evidence="1" id="KW-0863">Zinc-finger</keyword>
<dbReference type="AlphaFoldDB" id="A0A3M7QQZ6"/>
<protein>
    <recommendedName>
        <fullName evidence="2">SWIM-type domain-containing protein</fullName>
    </recommendedName>
</protein>
<dbReference type="OrthoDB" id="119028at2759"/>
<dbReference type="Proteomes" id="UP000276133">
    <property type="component" value="Unassembled WGS sequence"/>
</dbReference>
<feature type="non-terminal residue" evidence="3">
    <location>
        <position position="117"/>
    </location>
</feature>